<gene>
    <name evidence="6" type="primary">fliF</name>
    <name evidence="6" type="ORF">Pr1d_03170</name>
</gene>
<dbReference type="GO" id="GO:0016020">
    <property type="term" value="C:membrane"/>
    <property type="evidence" value="ECO:0007669"/>
    <property type="project" value="UniProtKB-SubCell"/>
</dbReference>
<reference evidence="6 7" key="1">
    <citation type="submission" date="2019-08" db="EMBL/GenBank/DDBJ databases">
        <title>Deep-cultivation of Planctomycetes and their phenomic and genomic characterization uncovers novel biology.</title>
        <authorList>
            <person name="Wiegand S."/>
            <person name="Jogler M."/>
            <person name="Boedeker C."/>
            <person name="Pinto D."/>
            <person name="Vollmers J."/>
            <person name="Rivas-Marin E."/>
            <person name="Kohn T."/>
            <person name="Peeters S.H."/>
            <person name="Heuer A."/>
            <person name="Rast P."/>
            <person name="Oberbeckmann S."/>
            <person name="Bunk B."/>
            <person name="Jeske O."/>
            <person name="Meyerdierks A."/>
            <person name="Storesund J.E."/>
            <person name="Kallscheuer N."/>
            <person name="Luecker S."/>
            <person name="Lage O.M."/>
            <person name="Pohl T."/>
            <person name="Merkel B.J."/>
            <person name="Hornburger P."/>
            <person name="Mueller R.-W."/>
            <person name="Bruemmer F."/>
            <person name="Labrenz M."/>
            <person name="Spormann A.M."/>
            <person name="Op den Camp H."/>
            <person name="Overmann J."/>
            <person name="Amann R."/>
            <person name="Jetten M.S.M."/>
            <person name="Mascher T."/>
            <person name="Medema M.H."/>
            <person name="Devos D.P."/>
            <person name="Kaster A.-K."/>
            <person name="Ovreas L."/>
            <person name="Rohde M."/>
            <person name="Galperin M.Y."/>
            <person name="Jogler C."/>
        </authorList>
    </citation>
    <scope>NUCLEOTIDE SEQUENCE [LARGE SCALE GENOMIC DNA]</scope>
    <source>
        <strain evidence="6 7">Pr1d</strain>
    </source>
</reference>
<feature type="region of interest" description="Disordered" evidence="3">
    <location>
        <begin position="297"/>
        <end position="316"/>
    </location>
</feature>
<dbReference type="InterPro" id="IPR043427">
    <property type="entry name" value="YscJ/FliF"/>
</dbReference>
<comment type="subcellular location">
    <subcellularLocation>
        <location evidence="1">Membrane</location>
    </subcellularLocation>
</comment>
<dbReference type="KEGG" id="bgok:Pr1d_03170"/>
<evidence type="ECO:0000256" key="4">
    <source>
        <dbReference type="SAM" id="Phobius"/>
    </source>
</evidence>
<dbReference type="RefSeq" id="WP_148071866.1">
    <property type="nucleotide sequence ID" value="NZ_CP042913.1"/>
</dbReference>
<dbReference type="InterPro" id="IPR045851">
    <property type="entry name" value="AMP-bd_C_sf"/>
</dbReference>
<evidence type="ECO:0000313" key="7">
    <source>
        <dbReference type="Proteomes" id="UP000323917"/>
    </source>
</evidence>
<keyword evidence="4" id="KW-0812">Transmembrane</keyword>
<evidence type="ECO:0000313" key="6">
    <source>
        <dbReference type="EMBL" id="QEG33056.1"/>
    </source>
</evidence>
<evidence type="ECO:0000256" key="3">
    <source>
        <dbReference type="SAM" id="MobiDB-lite"/>
    </source>
</evidence>
<keyword evidence="4" id="KW-1133">Transmembrane helix</keyword>
<feature type="transmembrane region" description="Helical" evidence="4">
    <location>
        <begin position="21"/>
        <end position="41"/>
    </location>
</feature>
<evidence type="ECO:0000259" key="5">
    <source>
        <dbReference type="Pfam" id="PF01514"/>
    </source>
</evidence>
<dbReference type="Pfam" id="PF01514">
    <property type="entry name" value="YscJ_FliF"/>
    <property type="match status" value="1"/>
</dbReference>
<proteinExistence type="predicted"/>
<evidence type="ECO:0000256" key="2">
    <source>
        <dbReference type="ARBA" id="ARBA00023136"/>
    </source>
</evidence>
<protein>
    <submittedName>
        <fullName evidence="6">Flagellar M-ring protein</fullName>
    </submittedName>
</protein>
<dbReference type="AlphaFoldDB" id="A0A5B9Q849"/>
<dbReference type="Gene3D" id="3.30.300.30">
    <property type="match status" value="1"/>
</dbReference>
<name>A0A5B9Q849_9BACT</name>
<keyword evidence="2 4" id="KW-0472">Membrane</keyword>
<dbReference type="OrthoDB" id="268872at2"/>
<dbReference type="PANTHER" id="PTHR30046:SF0">
    <property type="entry name" value="FLAGELLAR M-RING PROTEIN"/>
    <property type="match status" value="1"/>
</dbReference>
<keyword evidence="6" id="KW-0969">Cilium</keyword>
<dbReference type="InterPro" id="IPR006182">
    <property type="entry name" value="FliF_N_dom"/>
</dbReference>
<organism evidence="6 7">
    <name type="scientific">Bythopirellula goksoeyrii</name>
    <dbReference type="NCBI Taxonomy" id="1400387"/>
    <lineage>
        <taxon>Bacteria</taxon>
        <taxon>Pseudomonadati</taxon>
        <taxon>Planctomycetota</taxon>
        <taxon>Planctomycetia</taxon>
        <taxon>Pirellulales</taxon>
        <taxon>Lacipirellulaceae</taxon>
        <taxon>Bythopirellula</taxon>
    </lineage>
</organism>
<dbReference type="EMBL" id="CP042913">
    <property type="protein sequence ID" value="QEG33056.1"/>
    <property type="molecule type" value="Genomic_DNA"/>
</dbReference>
<sequence length="559" mass="60404">MDFLNQAIGQVRELFLSMTPAARVTAVLLVGVIGVSLGFLVQQHSAGPDEYLFNGDFLPSADVNRIELAIAKAGLEGSERVGNRIKVPRGQKTAYLAAVADAGALPPNFHDLLDGALDLGPFVDNKTRQEKLKAAREQQLSMIVRNMYGIEDAKVIFDIAQPRGMARESIATASVSVQPAPGEALSGQRMKNIRNAVAGAIANLKPENVVVVNLGDGSLFSEDSSSESFDSPYFQHRVSFERHMKGNIDSLLSYIPGVRVQVTAELSPDLTRETQTVATDGEPTALHETTQNKVRETQHVNNGGRPGLVSQGPGRGSEVVNEVIVKDSDTDDSTQLNYFVPTKNEIVTSAGLVPEQVRVAIAVPMNYLVQMYREQQRREGGDPNQPLPDNIKEILNREEGPLEDKIKEVVVPLLPKKFAVNNYEDEIVKVSFFETLTPDPIEPTPASSQALAWASQHFNTLTMAGVALVGLVMLRSLVKGIPPADPIGSASAPLLSLKMPNIQGDDGAAGGVATDEEGSERPRLKLKKGKNLRDELTEIVREDPDSAASILRSWISNAG</sequence>
<accession>A0A5B9Q849</accession>
<dbReference type="Proteomes" id="UP000323917">
    <property type="component" value="Chromosome"/>
</dbReference>
<keyword evidence="7" id="KW-1185">Reference proteome</keyword>
<dbReference type="PANTHER" id="PTHR30046">
    <property type="entry name" value="FLAGELLAR M-RING PROTEIN"/>
    <property type="match status" value="1"/>
</dbReference>
<evidence type="ECO:0000256" key="1">
    <source>
        <dbReference type="ARBA" id="ARBA00004370"/>
    </source>
</evidence>
<keyword evidence="6" id="KW-0282">Flagellum</keyword>
<feature type="domain" description="Flagellar M-ring N-terminal" evidence="5">
    <location>
        <begin position="61"/>
        <end position="213"/>
    </location>
</feature>
<keyword evidence="6" id="KW-0966">Cell projection</keyword>